<organism evidence="1 2">
    <name type="scientific">Fundicoccus ignavus</name>
    <dbReference type="NCBI Taxonomy" id="2664442"/>
    <lineage>
        <taxon>Bacteria</taxon>
        <taxon>Bacillati</taxon>
        <taxon>Bacillota</taxon>
        <taxon>Bacilli</taxon>
        <taxon>Lactobacillales</taxon>
        <taxon>Aerococcaceae</taxon>
        <taxon>Fundicoccus</taxon>
    </lineage>
</organism>
<reference evidence="1 2" key="1">
    <citation type="submission" date="2019-11" db="EMBL/GenBank/DDBJ databases">
        <title>Characterisation of Fundicoccus ignavus gen. nov. sp. nov., a novel genus of the family Aerococcaceae isolated from bulk tank milk.</title>
        <authorList>
            <person name="Siebert A."/>
            <person name="Huptas C."/>
            <person name="Wenning M."/>
            <person name="Scherer S."/>
            <person name="Doll E.V."/>
        </authorList>
    </citation>
    <scope>NUCLEOTIDE SEQUENCE [LARGE SCALE GENOMIC DNA]</scope>
    <source>
        <strain evidence="1 2">DSM 109653</strain>
    </source>
</reference>
<gene>
    <name evidence="1" type="ORF">GIY11_11695</name>
</gene>
<name>A0A844BNE7_9LACT</name>
<dbReference type="AlphaFoldDB" id="A0A844BNE7"/>
<sequence length="97" mass="11516">MDYVGEAITLMNKYLETEIKLEDTGTESYAFEVEEIDPELIPEQYQNIINAYTNVMTHLFAYENYYAFILQPYDTKYDDYTLIGLVKDDRLIDYKIV</sequence>
<protein>
    <submittedName>
        <fullName evidence="1">Uncharacterized protein</fullName>
    </submittedName>
</protein>
<comment type="caution">
    <text evidence="1">The sequence shown here is derived from an EMBL/GenBank/DDBJ whole genome shotgun (WGS) entry which is preliminary data.</text>
</comment>
<proteinExistence type="predicted"/>
<dbReference type="EMBL" id="WJQR01000016">
    <property type="protein sequence ID" value="MRI82674.1"/>
    <property type="molecule type" value="Genomic_DNA"/>
</dbReference>
<accession>A0A844BNE7</accession>
<evidence type="ECO:0000313" key="1">
    <source>
        <dbReference type="EMBL" id="MRI82674.1"/>
    </source>
</evidence>
<evidence type="ECO:0000313" key="2">
    <source>
        <dbReference type="Proteomes" id="UP000469870"/>
    </source>
</evidence>
<dbReference type="RefSeq" id="WP_153862732.1">
    <property type="nucleotide sequence ID" value="NZ_WJQR01000016.1"/>
</dbReference>
<dbReference type="Proteomes" id="UP000469870">
    <property type="component" value="Unassembled WGS sequence"/>
</dbReference>